<feature type="chain" id="PRO_5046197628" evidence="1">
    <location>
        <begin position="29"/>
        <end position="427"/>
    </location>
</feature>
<organism evidence="2 3">
    <name type="scientific">Bacillus nitratireducens</name>
    <dbReference type="NCBI Taxonomy" id="2026193"/>
    <lineage>
        <taxon>Bacteria</taxon>
        <taxon>Bacillati</taxon>
        <taxon>Bacillota</taxon>
        <taxon>Bacilli</taxon>
        <taxon>Bacillales</taxon>
        <taxon>Bacillaceae</taxon>
        <taxon>Bacillus</taxon>
        <taxon>Bacillus cereus group</taxon>
    </lineage>
</organism>
<evidence type="ECO:0000256" key="1">
    <source>
        <dbReference type="SAM" id="SignalP"/>
    </source>
</evidence>
<dbReference type="Proteomes" id="UP001336122">
    <property type="component" value="Unassembled WGS sequence"/>
</dbReference>
<feature type="signal peptide" evidence="1">
    <location>
        <begin position="1"/>
        <end position="28"/>
    </location>
</feature>
<accession>A0ABU6PL57</accession>
<evidence type="ECO:0000313" key="2">
    <source>
        <dbReference type="EMBL" id="MED4681998.1"/>
    </source>
</evidence>
<gene>
    <name evidence="2" type="ORF">P9485_30495</name>
</gene>
<name>A0ABU6PL57_9BACI</name>
<comment type="caution">
    <text evidence="2">The sequence shown here is derived from an EMBL/GenBank/DDBJ whole genome shotgun (WGS) entry which is preliminary data.</text>
</comment>
<dbReference type="EMBL" id="JARTIK010000070">
    <property type="protein sequence ID" value="MED4681998.1"/>
    <property type="molecule type" value="Genomic_DNA"/>
</dbReference>
<sequence length="427" mass="47348">MNHKKKLIPAALAFAVLASPAFSLKAEASTISSASSAVTSVEKENPSLSLKDGQVSEENSNVNQEFDANYINNNIIKANFPSVTPPHIKEAKPLQYVYLDYFYKNDNKIIGNWRNKELKHMDPPPRFYYDLQFMGYSQSQIEEYFGSTYGEAFVKGLVLETLENLFHTRHAQDPNDPDVQKILQSKYYEKSEAEDSFWLPEFFQGEGGLKRAILEEFGKKSLDELGIQVIWGDNNWGAEKAVTIGYSAKTPFNPLKDAVLTEKKYLKKVPGGSASIPAKNTGYEVTFDIKTGMTKEQSQSFAHTVGVNAGFGIEDIFEVGASYQFQSTFGTSISLSEEQTVSRKFSLTNDSDRTITAALYQVTAEYSLKPGSAVAGIVNKTINSPFAQFWQGGGYWDTATQVKASSTSTGAIKTDDLKLVRSDVLEK</sequence>
<keyword evidence="3" id="KW-1185">Reference proteome</keyword>
<dbReference type="RefSeq" id="WP_180237020.1">
    <property type="nucleotide sequence ID" value="NZ_JARTIK010000070.1"/>
</dbReference>
<protein>
    <submittedName>
        <fullName evidence="2">Uncharacterized protein</fullName>
    </submittedName>
</protein>
<proteinExistence type="predicted"/>
<keyword evidence="1" id="KW-0732">Signal</keyword>
<reference evidence="2 3" key="1">
    <citation type="submission" date="2023-03" db="EMBL/GenBank/DDBJ databases">
        <title>Bacillus Genome Sequencing.</title>
        <authorList>
            <person name="Dunlap C."/>
        </authorList>
    </citation>
    <scope>NUCLEOTIDE SEQUENCE [LARGE SCALE GENOMIC DNA]</scope>
    <source>
        <strain evidence="2 3">NRS-319</strain>
    </source>
</reference>
<evidence type="ECO:0000313" key="3">
    <source>
        <dbReference type="Proteomes" id="UP001336122"/>
    </source>
</evidence>